<proteinExistence type="predicted"/>
<dbReference type="EMBL" id="FRAM01000002">
    <property type="protein sequence ID" value="SHK44119.1"/>
    <property type="molecule type" value="Genomic_DNA"/>
</dbReference>
<dbReference type="OrthoDB" id="675847at2"/>
<reference evidence="3" key="1">
    <citation type="submission" date="2016-11" db="EMBL/GenBank/DDBJ databases">
        <authorList>
            <person name="Varghese N."/>
            <person name="Submissions S."/>
        </authorList>
    </citation>
    <scope>NUCLEOTIDE SEQUENCE [LARGE SCALE GENOMIC DNA]</scope>
    <source>
        <strain evidence="3">DSM 18016</strain>
    </source>
</reference>
<organism evidence="2 3">
    <name type="scientific">Epilithonimonas mollis</name>
    <dbReference type="NCBI Taxonomy" id="216903"/>
    <lineage>
        <taxon>Bacteria</taxon>
        <taxon>Pseudomonadati</taxon>
        <taxon>Bacteroidota</taxon>
        <taxon>Flavobacteriia</taxon>
        <taxon>Flavobacteriales</taxon>
        <taxon>Weeksellaceae</taxon>
        <taxon>Chryseobacterium group</taxon>
        <taxon>Epilithonimonas</taxon>
    </lineage>
</organism>
<feature type="transmembrane region" description="Helical" evidence="1">
    <location>
        <begin position="40"/>
        <end position="62"/>
    </location>
</feature>
<accession>A0A1M6SHI6</accession>
<feature type="transmembrane region" description="Helical" evidence="1">
    <location>
        <begin position="74"/>
        <end position="92"/>
    </location>
</feature>
<evidence type="ECO:0000256" key="1">
    <source>
        <dbReference type="SAM" id="Phobius"/>
    </source>
</evidence>
<protein>
    <submittedName>
        <fullName evidence="2">Uncharacterized protein</fullName>
    </submittedName>
</protein>
<feature type="transmembrane region" description="Helical" evidence="1">
    <location>
        <begin position="169"/>
        <end position="193"/>
    </location>
</feature>
<name>A0A1M6SHI6_9FLAO</name>
<keyword evidence="3" id="KW-1185">Reference proteome</keyword>
<dbReference type="AlphaFoldDB" id="A0A1M6SHI6"/>
<feature type="transmembrane region" description="Helical" evidence="1">
    <location>
        <begin position="205"/>
        <end position="227"/>
    </location>
</feature>
<sequence>MIQNLPTYIVITFILTTVVTLLLFFGIIRNSDSDKMRKKSKPILIGLIIWLTAQMALTLSHFYSQNLSAFPPKLFIFGILPPLLLIILLLVTKNGREFTDSLPLENITYLNIIRIPVELVLYWLFIEKEIPELMTFEGRNFDILSGISAPIVAYLVFTKRKLSHNFLLIWNLICLGLLVNIVTNALLSAPFSIQKLAFEQPNVAVLYFPFSWLPTFIVPVVLFGHLVSIRQLIIKKDF</sequence>
<dbReference type="STRING" id="216903.SAMN05444371_2462"/>
<evidence type="ECO:0000313" key="2">
    <source>
        <dbReference type="EMBL" id="SHK44119.1"/>
    </source>
</evidence>
<evidence type="ECO:0000313" key="3">
    <source>
        <dbReference type="Proteomes" id="UP000184498"/>
    </source>
</evidence>
<feature type="transmembrane region" description="Helical" evidence="1">
    <location>
        <begin position="138"/>
        <end position="157"/>
    </location>
</feature>
<gene>
    <name evidence="2" type="ORF">SAMN05444371_2462</name>
</gene>
<dbReference type="RefSeq" id="WP_072998317.1">
    <property type="nucleotide sequence ID" value="NZ_FRAM01000002.1"/>
</dbReference>
<feature type="transmembrane region" description="Helical" evidence="1">
    <location>
        <begin position="104"/>
        <end position="126"/>
    </location>
</feature>
<keyword evidence="1" id="KW-0812">Transmembrane</keyword>
<keyword evidence="1" id="KW-0472">Membrane</keyword>
<feature type="transmembrane region" description="Helical" evidence="1">
    <location>
        <begin position="6"/>
        <end position="28"/>
    </location>
</feature>
<keyword evidence="1" id="KW-1133">Transmembrane helix</keyword>
<dbReference type="Proteomes" id="UP000184498">
    <property type="component" value="Unassembled WGS sequence"/>
</dbReference>